<evidence type="ECO:0000256" key="1">
    <source>
        <dbReference type="SAM" id="SignalP"/>
    </source>
</evidence>
<gene>
    <name evidence="2" type="ORF">HGT73_09495</name>
</gene>
<protein>
    <submittedName>
        <fullName evidence="2">Uncharacterized protein</fullName>
    </submittedName>
</protein>
<sequence>MGIEMYKFIIFFISLSLCLSVQATEQKNSDLQSFIENAEICQHLASEWDSSLPQVQQRYIEEQIDIVCPKAKHLREVIKRGYHDNKKIMEMIERYDF</sequence>
<name>A0ABS5T5H5_9GAMM</name>
<keyword evidence="3" id="KW-1185">Reference proteome</keyword>
<dbReference type="Proteomes" id="UP000786875">
    <property type="component" value="Unassembled WGS sequence"/>
</dbReference>
<dbReference type="EMBL" id="JABBFO010000008">
    <property type="protein sequence ID" value="MBT0727615.1"/>
    <property type="molecule type" value="Genomic_DNA"/>
</dbReference>
<accession>A0ABS5T5H5</accession>
<dbReference type="RefSeq" id="WP_214214136.1">
    <property type="nucleotide sequence ID" value="NZ_JABBFO010000008.1"/>
</dbReference>
<feature type="signal peptide" evidence="1">
    <location>
        <begin position="1"/>
        <end position="23"/>
    </location>
</feature>
<organism evidence="2 3">
    <name type="scientific">Rosenbergiella australiborealis</name>
    <dbReference type="NCBI Taxonomy" id="1544696"/>
    <lineage>
        <taxon>Bacteria</taxon>
        <taxon>Pseudomonadati</taxon>
        <taxon>Pseudomonadota</taxon>
        <taxon>Gammaproteobacteria</taxon>
        <taxon>Enterobacterales</taxon>
        <taxon>Erwiniaceae</taxon>
        <taxon>Rosenbergiella</taxon>
    </lineage>
</organism>
<keyword evidence="1" id="KW-0732">Signal</keyword>
<evidence type="ECO:0000313" key="3">
    <source>
        <dbReference type="Proteomes" id="UP000786875"/>
    </source>
</evidence>
<reference evidence="2 3" key="1">
    <citation type="submission" date="2020-04" db="EMBL/GenBank/DDBJ databases">
        <title>Genome sequencing of Rosenbergiella species.</title>
        <authorList>
            <person name="Alvarez-Perez S."/>
            <person name="Lievens B."/>
        </authorList>
    </citation>
    <scope>NUCLEOTIDE SEQUENCE [LARGE SCALE GENOMIC DNA]</scope>
    <source>
        <strain evidence="2 3">CdVSA20.1</strain>
    </source>
</reference>
<evidence type="ECO:0000313" key="2">
    <source>
        <dbReference type="EMBL" id="MBT0727615.1"/>
    </source>
</evidence>
<proteinExistence type="predicted"/>
<comment type="caution">
    <text evidence="2">The sequence shown here is derived from an EMBL/GenBank/DDBJ whole genome shotgun (WGS) entry which is preliminary data.</text>
</comment>
<feature type="chain" id="PRO_5047251902" evidence="1">
    <location>
        <begin position="24"/>
        <end position="97"/>
    </location>
</feature>